<evidence type="ECO:0008006" key="4">
    <source>
        <dbReference type="Google" id="ProtNLM"/>
    </source>
</evidence>
<feature type="transmembrane region" description="Helical" evidence="1">
    <location>
        <begin position="34"/>
        <end position="57"/>
    </location>
</feature>
<keyword evidence="1" id="KW-0472">Membrane</keyword>
<evidence type="ECO:0000313" key="2">
    <source>
        <dbReference type="EMBL" id="RNA33699.1"/>
    </source>
</evidence>
<keyword evidence="1" id="KW-0812">Transmembrane</keyword>
<comment type="caution">
    <text evidence="2">The sequence shown here is derived from an EMBL/GenBank/DDBJ whole genome shotgun (WGS) entry which is preliminary data.</text>
</comment>
<dbReference type="EMBL" id="REGN01001597">
    <property type="protein sequence ID" value="RNA33699.1"/>
    <property type="molecule type" value="Genomic_DNA"/>
</dbReference>
<protein>
    <recommendedName>
        <fullName evidence="4">SEA domain-containing protein</fullName>
    </recommendedName>
</protein>
<keyword evidence="3" id="KW-1185">Reference proteome</keyword>
<keyword evidence="1" id="KW-1133">Transmembrane helix</keyword>
<evidence type="ECO:0000313" key="3">
    <source>
        <dbReference type="Proteomes" id="UP000276133"/>
    </source>
</evidence>
<dbReference type="Proteomes" id="UP000276133">
    <property type="component" value="Unassembled WGS sequence"/>
</dbReference>
<organism evidence="2 3">
    <name type="scientific">Brachionus plicatilis</name>
    <name type="common">Marine rotifer</name>
    <name type="synonym">Brachionus muelleri</name>
    <dbReference type="NCBI Taxonomy" id="10195"/>
    <lineage>
        <taxon>Eukaryota</taxon>
        <taxon>Metazoa</taxon>
        <taxon>Spiralia</taxon>
        <taxon>Gnathifera</taxon>
        <taxon>Rotifera</taxon>
        <taxon>Eurotatoria</taxon>
        <taxon>Monogononta</taxon>
        <taxon>Pseudotrocha</taxon>
        <taxon>Ploima</taxon>
        <taxon>Brachionidae</taxon>
        <taxon>Brachionus</taxon>
    </lineage>
</organism>
<accession>A0A3M7SD78</accession>
<gene>
    <name evidence="2" type="ORF">BpHYR1_024294</name>
</gene>
<proteinExistence type="predicted"/>
<dbReference type="AlphaFoldDB" id="A0A3M7SD78"/>
<reference evidence="2 3" key="1">
    <citation type="journal article" date="2018" name="Sci. Rep.">
        <title>Genomic signatures of local adaptation to the degree of environmental predictability in rotifers.</title>
        <authorList>
            <person name="Franch-Gras L."/>
            <person name="Hahn C."/>
            <person name="Garcia-Roger E.M."/>
            <person name="Carmona M.J."/>
            <person name="Serra M."/>
            <person name="Gomez A."/>
        </authorList>
    </citation>
    <scope>NUCLEOTIDE SEQUENCE [LARGE SCALE GENOMIC DNA]</scope>
    <source>
        <strain evidence="2">HYR1</strain>
    </source>
</reference>
<name>A0A3M7SD78_BRAPC</name>
<evidence type="ECO:0000256" key="1">
    <source>
        <dbReference type="SAM" id="Phobius"/>
    </source>
</evidence>
<sequence length="558" mass="62598">MSESGGNLSGFDNSSENVGDGEGCNRWRPATWKVVACLLLLLLLLGIIALALIPLYLSGGSDNGTNDQNKITNGSIQISGFCSIPVNISNTTSISSLLDNKTMESEIKNNLKLLYKEFFTELFGSNIFEVDVINLKNLNESFVKPELNVTFNQELDSDIIELLAKLNTTNIQSVMEKIDHYKYSYLFLFEEIDDCTGAFVNASICESNSTSTSCLPISCEIDINCNNEIDRISSTTTVSLSTTSNKETSKIEDLMTTEYKNLTTERETETEINKDLTTMPLTFSTIQDLSTTMFLTSKLTNNSSYEKYGYLMIENFCRIPVMDGSMGDNFIDILKENGTIIPQNNINITEEFEAIYNKIFREFLGSNFADMNVIFVRLEENNFDFYVRPYLNVSFLSQDKKLTLASLTSKLKSENIESAFKKYSSDSVLGDYIRLELIDECNGTEIKILNCDASILQCNNSYCYVDENCDETGGDSVFTRKPSTSTSTTQIPTFSSIIPIRTNSSTQILLTTSTPETSSSIDRPGRELKKLHNLKNIDHKYNLNNNKTVFNDKARSKK</sequence>